<feature type="domain" description="Bap31/Bap29 cytoplasmic coiled-coil" evidence="14">
    <location>
        <begin position="163"/>
        <end position="211"/>
    </location>
</feature>
<feature type="transmembrane region" description="Helical" evidence="11">
    <location>
        <begin position="47"/>
        <end position="63"/>
    </location>
</feature>
<comment type="subcellular location">
    <subcellularLocation>
        <location evidence="1 11">Endoplasmic reticulum membrane</location>
        <topology evidence="1 11">Multi-pass membrane protein</topology>
    </subcellularLocation>
</comment>
<gene>
    <name evidence="15" type="ORF">BRENAR_LOCUS3958</name>
</gene>
<dbReference type="GO" id="GO:0070973">
    <property type="term" value="P:protein localization to endoplasmic reticulum exit site"/>
    <property type="evidence" value="ECO:0007669"/>
    <property type="project" value="UniProtKB-UniRule"/>
</dbReference>
<dbReference type="FunCoup" id="A0A448YQT0">
    <property type="interactions" value="165"/>
</dbReference>
<name>A0A448YQT0_BRENA</name>
<keyword evidence="5 11" id="KW-0256">Endoplasmic reticulum</keyword>
<keyword evidence="10 11" id="KW-0472">Membrane</keyword>
<dbReference type="PANTHER" id="PTHR12701">
    <property type="entry name" value="BCR-ASSOCIATED PROTEIN, BAP"/>
    <property type="match status" value="1"/>
</dbReference>
<dbReference type="InterPro" id="IPR040463">
    <property type="entry name" value="BAP29/BAP31_N"/>
</dbReference>
<accession>A0A448YQT0</accession>
<evidence type="ECO:0000256" key="2">
    <source>
        <dbReference type="ARBA" id="ARBA00007956"/>
    </source>
</evidence>
<dbReference type="InterPro" id="IPR008417">
    <property type="entry name" value="BAP29/BAP31"/>
</dbReference>
<dbReference type="EMBL" id="CAACVR010000037">
    <property type="protein sequence ID" value="VEU23227.1"/>
    <property type="molecule type" value="Genomic_DNA"/>
</dbReference>
<evidence type="ECO:0000256" key="7">
    <source>
        <dbReference type="ARBA" id="ARBA00022927"/>
    </source>
</evidence>
<dbReference type="Pfam" id="PF05529">
    <property type="entry name" value="Bap31"/>
    <property type="match status" value="1"/>
</dbReference>
<comment type="similarity">
    <text evidence="2 11">Belongs to the BCAP29/BCAP31 family.</text>
</comment>
<evidence type="ECO:0000256" key="11">
    <source>
        <dbReference type="RuleBase" id="RU367026"/>
    </source>
</evidence>
<dbReference type="GO" id="GO:0005789">
    <property type="term" value="C:endoplasmic reticulum membrane"/>
    <property type="evidence" value="ECO:0007669"/>
    <property type="project" value="UniProtKB-SubCell"/>
</dbReference>
<feature type="transmembrane region" description="Helical" evidence="11">
    <location>
        <begin position="6"/>
        <end position="26"/>
    </location>
</feature>
<comment type="function">
    <text evidence="11">May play a role in anterograde transport of membrane proteins from the endoplasmic reticulum to the Golgi.</text>
</comment>
<dbReference type="OrthoDB" id="435607at2759"/>
<keyword evidence="16" id="KW-1185">Reference proteome</keyword>
<evidence type="ECO:0000256" key="10">
    <source>
        <dbReference type="ARBA" id="ARBA00023136"/>
    </source>
</evidence>
<evidence type="ECO:0000259" key="14">
    <source>
        <dbReference type="Pfam" id="PF18035"/>
    </source>
</evidence>
<sequence>MSILMLIVFALLVFEMTLMIIILLPLPQKVQSSIVSSIYTSLQNPQIRIGLYFVAIVVSLMFADSFKTSFPARGTEGSLVTESVPSAGVPISKTIGQSIWDVRSKKFYAQRNLYISGAVLFLLVAIYFDVLLLETLVRNKNHLVEAAGLNKQKGKKDSTTTIEFEKLKEELKQREVDLSTLKKQVEGIHAEYQKKADAEKVETAKDTSDSKKVVETKKDA</sequence>
<evidence type="ECO:0000256" key="6">
    <source>
        <dbReference type="ARBA" id="ARBA00022892"/>
    </source>
</evidence>
<dbReference type="InterPro" id="IPR041672">
    <property type="entry name" value="Bap31/Bap29_C"/>
</dbReference>
<dbReference type="InParanoid" id="A0A448YQT0"/>
<keyword evidence="6 11" id="KW-0931">ER-Golgi transport</keyword>
<evidence type="ECO:0000313" key="15">
    <source>
        <dbReference type="EMBL" id="VEU23227.1"/>
    </source>
</evidence>
<dbReference type="AlphaFoldDB" id="A0A448YQT0"/>
<evidence type="ECO:0000256" key="12">
    <source>
        <dbReference type="SAM" id="MobiDB-lite"/>
    </source>
</evidence>
<evidence type="ECO:0000256" key="5">
    <source>
        <dbReference type="ARBA" id="ARBA00022824"/>
    </source>
</evidence>
<keyword evidence="3 11" id="KW-0813">Transport</keyword>
<evidence type="ECO:0000313" key="16">
    <source>
        <dbReference type="Proteomes" id="UP000290900"/>
    </source>
</evidence>
<keyword evidence="7 11" id="KW-0653">Protein transport</keyword>
<feature type="domain" description="BAP29/BAP31 transmembrane" evidence="13">
    <location>
        <begin position="1"/>
        <end position="142"/>
    </location>
</feature>
<proteinExistence type="inferred from homology"/>
<protein>
    <recommendedName>
        <fullName evidence="11">Endoplasmic reticulum transmembrane protein</fullName>
    </recommendedName>
</protein>
<organism evidence="15 16">
    <name type="scientific">Brettanomyces naardenensis</name>
    <name type="common">Yeast</name>
    <dbReference type="NCBI Taxonomy" id="13370"/>
    <lineage>
        <taxon>Eukaryota</taxon>
        <taxon>Fungi</taxon>
        <taxon>Dikarya</taxon>
        <taxon>Ascomycota</taxon>
        <taxon>Saccharomycotina</taxon>
        <taxon>Pichiomycetes</taxon>
        <taxon>Pichiales</taxon>
        <taxon>Pichiaceae</taxon>
        <taxon>Brettanomyces</taxon>
    </lineage>
</organism>
<dbReference type="GO" id="GO:0006886">
    <property type="term" value="P:intracellular protein transport"/>
    <property type="evidence" value="ECO:0007669"/>
    <property type="project" value="UniProtKB-UniRule"/>
</dbReference>
<dbReference type="GO" id="GO:0006888">
    <property type="term" value="P:endoplasmic reticulum to Golgi vesicle-mediated transport"/>
    <property type="evidence" value="ECO:0007669"/>
    <property type="project" value="UniProtKB-UniRule"/>
</dbReference>
<evidence type="ECO:0000256" key="8">
    <source>
        <dbReference type="ARBA" id="ARBA00022989"/>
    </source>
</evidence>
<evidence type="ECO:0000256" key="4">
    <source>
        <dbReference type="ARBA" id="ARBA00022692"/>
    </source>
</evidence>
<evidence type="ECO:0000256" key="1">
    <source>
        <dbReference type="ARBA" id="ARBA00004477"/>
    </source>
</evidence>
<dbReference type="STRING" id="13370.A0A448YQT0"/>
<reference evidence="15 16" key="1">
    <citation type="submission" date="2018-12" db="EMBL/GenBank/DDBJ databases">
        <authorList>
            <person name="Tiukova I."/>
            <person name="Dainat J."/>
        </authorList>
    </citation>
    <scope>NUCLEOTIDE SEQUENCE [LARGE SCALE GENOMIC DNA]</scope>
</reference>
<evidence type="ECO:0000259" key="13">
    <source>
        <dbReference type="Pfam" id="PF05529"/>
    </source>
</evidence>
<dbReference type="PANTHER" id="PTHR12701:SF19">
    <property type="entry name" value="ENDOPLASMIC RETICULUM TRANSMEMBRANE PROTEIN 1-RELATED"/>
    <property type="match status" value="1"/>
</dbReference>
<feature type="region of interest" description="Disordered" evidence="12">
    <location>
        <begin position="199"/>
        <end position="220"/>
    </location>
</feature>
<dbReference type="Proteomes" id="UP000290900">
    <property type="component" value="Unassembled WGS sequence"/>
</dbReference>
<evidence type="ECO:0000256" key="3">
    <source>
        <dbReference type="ARBA" id="ARBA00022448"/>
    </source>
</evidence>
<feature type="transmembrane region" description="Helical" evidence="11">
    <location>
        <begin position="113"/>
        <end position="133"/>
    </location>
</feature>
<keyword evidence="8 11" id="KW-1133">Transmembrane helix</keyword>
<keyword evidence="4 11" id="KW-0812">Transmembrane</keyword>
<evidence type="ECO:0000256" key="9">
    <source>
        <dbReference type="ARBA" id="ARBA00023054"/>
    </source>
</evidence>
<keyword evidence="9" id="KW-0175">Coiled coil</keyword>
<dbReference type="Pfam" id="PF18035">
    <property type="entry name" value="Bap31_Bap29_C"/>
    <property type="match status" value="1"/>
</dbReference>